<evidence type="ECO:0000256" key="7">
    <source>
        <dbReference type="ARBA" id="ARBA00022777"/>
    </source>
</evidence>
<comment type="catalytic activity">
    <reaction evidence="1">
        <text>4-amino-5-hydroxymethyl-2-methylpyrimidine + ATP = 4-amino-2-methyl-5-(phosphooxymethyl)pyrimidine + ADP + H(+)</text>
        <dbReference type="Rhea" id="RHEA:23096"/>
        <dbReference type="ChEBI" id="CHEBI:15378"/>
        <dbReference type="ChEBI" id="CHEBI:16892"/>
        <dbReference type="ChEBI" id="CHEBI:30616"/>
        <dbReference type="ChEBI" id="CHEBI:58354"/>
        <dbReference type="ChEBI" id="CHEBI:456216"/>
        <dbReference type="EC" id="2.7.1.49"/>
    </reaction>
</comment>
<reference evidence="12 13" key="1">
    <citation type="submission" date="2016-10" db="EMBL/GenBank/DDBJ databases">
        <authorList>
            <person name="de Groot N.N."/>
        </authorList>
    </citation>
    <scope>NUCLEOTIDE SEQUENCE [LARGE SCALE GENOMIC DNA]</scope>
    <source>
        <strain evidence="12 13">DSM 10495</strain>
    </source>
</reference>
<dbReference type="AlphaFoldDB" id="A0A1H4P1M3"/>
<evidence type="ECO:0000259" key="11">
    <source>
        <dbReference type="Pfam" id="PF08543"/>
    </source>
</evidence>
<evidence type="ECO:0000256" key="2">
    <source>
        <dbReference type="ARBA" id="ARBA00000565"/>
    </source>
</evidence>
<evidence type="ECO:0000259" key="10">
    <source>
        <dbReference type="Pfam" id="PF03070"/>
    </source>
</evidence>
<keyword evidence="7 12" id="KW-0418">Kinase</keyword>
<dbReference type="UniPathway" id="UPA00060">
    <property type="reaction ID" value="UER00138"/>
</dbReference>
<dbReference type="GO" id="GO:0009228">
    <property type="term" value="P:thiamine biosynthetic process"/>
    <property type="evidence" value="ECO:0007669"/>
    <property type="project" value="UniProtKB-KW"/>
</dbReference>
<dbReference type="SUPFAM" id="SSF53613">
    <property type="entry name" value="Ribokinase-like"/>
    <property type="match status" value="1"/>
</dbReference>
<dbReference type="CDD" id="cd19365">
    <property type="entry name" value="TenA_C-like"/>
    <property type="match status" value="1"/>
</dbReference>
<dbReference type="PANTHER" id="PTHR20858:SF17">
    <property type="entry name" value="HYDROXYMETHYLPYRIMIDINE_PHOSPHOMETHYLPYRIMIDINE KINASE THI20-RELATED"/>
    <property type="match status" value="1"/>
</dbReference>
<dbReference type="GO" id="GO:0005524">
    <property type="term" value="F:ATP binding"/>
    <property type="evidence" value="ECO:0007669"/>
    <property type="project" value="UniProtKB-KW"/>
</dbReference>
<dbReference type="NCBIfam" id="TIGR00097">
    <property type="entry name" value="HMP-P_kinase"/>
    <property type="match status" value="1"/>
</dbReference>
<comment type="pathway">
    <text evidence="4">Cofactor biosynthesis; thiamine diphosphate biosynthesis; 4-amino-2-methyl-5-diphosphomethylpyrimidine from 5-amino-1-(5-phospho-D-ribosyl)imidazole: step 3/3.</text>
</comment>
<protein>
    <submittedName>
        <fullName evidence="12">Hydroxymethylpyrimidine/phosphomethylpyrimidine kinase</fullName>
    </submittedName>
</protein>
<evidence type="ECO:0000256" key="8">
    <source>
        <dbReference type="ARBA" id="ARBA00022840"/>
    </source>
</evidence>
<dbReference type="CDD" id="cd01169">
    <property type="entry name" value="HMPP_kinase"/>
    <property type="match status" value="1"/>
</dbReference>
<proteinExistence type="predicted"/>
<keyword evidence="9" id="KW-0784">Thiamine biosynthesis</keyword>
<keyword evidence="6" id="KW-0547">Nucleotide-binding</keyword>
<dbReference type="InterPro" id="IPR029056">
    <property type="entry name" value="Ribokinase-like"/>
</dbReference>
<dbReference type="GO" id="GO:0008972">
    <property type="term" value="F:phosphomethylpyrimidine kinase activity"/>
    <property type="evidence" value="ECO:0007669"/>
    <property type="project" value="UniProtKB-EC"/>
</dbReference>
<dbReference type="Pfam" id="PF03070">
    <property type="entry name" value="TENA_THI-4"/>
    <property type="match status" value="1"/>
</dbReference>
<dbReference type="STRING" id="156980.SAMN04489745_1830"/>
<dbReference type="GO" id="GO:0009229">
    <property type="term" value="P:thiamine diphosphate biosynthetic process"/>
    <property type="evidence" value="ECO:0007669"/>
    <property type="project" value="UniProtKB-UniPathway"/>
</dbReference>
<evidence type="ECO:0000256" key="4">
    <source>
        <dbReference type="ARBA" id="ARBA00004769"/>
    </source>
</evidence>
<dbReference type="InterPro" id="IPR016084">
    <property type="entry name" value="Haem_Oase-like_multi-hlx"/>
</dbReference>
<evidence type="ECO:0000313" key="12">
    <source>
        <dbReference type="EMBL" id="SEC00802.1"/>
    </source>
</evidence>
<dbReference type="InterPro" id="IPR004399">
    <property type="entry name" value="HMP/HMP-P_kinase_dom"/>
</dbReference>
<gene>
    <name evidence="12" type="ORF">SAMN04489745_1830</name>
</gene>
<evidence type="ECO:0000256" key="6">
    <source>
        <dbReference type="ARBA" id="ARBA00022741"/>
    </source>
</evidence>
<dbReference type="Proteomes" id="UP000182652">
    <property type="component" value="Unassembled WGS sequence"/>
</dbReference>
<feature type="domain" description="Pyridoxamine kinase/Phosphomethylpyrimidine kinase" evidence="11">
    <location>
        <begin position="28"/>
        <end position="279"/>
    </location>
</feature>
<dbReference type="SUPFAM" id="SSF48613">
    <property type="entry name" value="Heme oxygenase-like"/>
    <property type="match status" value="1"/>
</dbReference>
<organism evidence="12 13">
    <name type="scientific">Arthrobacter woluwensis</name>
    <dbReference type="NCBI Taxonomy" id="156980"/>
    <lineage>
        <taxon>Bacteria</taxon>
        <taxon>Bacillati</taxon>
        <taxon>Actinomycetota</taxon>
        <taxon>Actinomycetes</taxon>
        <taxon>Micrococcales</taxon>
        <taxon>Micrococcaceae</taxon>
        <taxon>Arthrobacter</taxon>
    </lineage>
</organism>
<dbReference type="EMBL" id="FNSN01000003">
    <property type="protein sequence ID" value="SEC00802.1"/>
    <property type="molecule type" value="Genomic_DNA"/>
</dbReference>
<dbReference type="GO" id="GO:0005829">
    <property type="term" value="C:cytosol"/>
    <property type="evidence" value="ECO:0007669"/>
    <property type="project" value="TreeGrafter"/>
</dbReference>
<dbReference type="FunFam" id="3.40.1190.20:FF:000003">
    <property type="entry name" value="Phosphomethylpyrimidine kinase ThiD"/>
    <property type="match status" value="1"/>
</dbReference>
<dbReference type="InterPro" id="IPR013749">
    <property type="entry name" value="PM/HMP-P_kinase-1"/>
</dbReference>
<dbReference type="Pfam" id="PF08543">
    <property type="entry name" value="Phos_pyr_kin"/>
    <property type="match status" value="1"/>
</dbReference>
<name>A0A1H4P1M3_9MICC</name>
<keyword evidence="13" id="KW-1185">Reference proteome</keyword>
<dbReference type="Gene3D" id="1.20.910.10">
    <property type="entry name" value="Heme oxygenase-like"/>
    <property type="match status" value="1"/>
</dbReference>
<dbReference type="InterPro" id="IPR004305">
    <property type="entry name" value="Thiaminase-2/PQQC"/>
</dbReference>
<evidence type="ECO:0000313" key="13">
    <source>
        <dbReference type="Proteomes" id="UP000182652"/>
    </source>
</evidence>
<evidence type="ECO:0000256" key="5">
    <source>
        <dbReference type="ARBA" id="ARBA00022679"/>
    </source>
</evidence>
<comment type="function">
    <text evidence="3">Catalyzes the phosphorylation of hydroxymethylpyrimidine phosphate (HMP-P) to HMP-PP, and of HMP to HMP-P.</text>
</comment>
<dbReference type="GO" id="GO:0008902">
    <property type="term" value="F:hydroxymethylpyrimidine kinase activity"/>
    <property type="evidence" value="ECO:0007669"/>
    <property type="project" value="UniProtKB-EC"/>
</dbReference>
<keyword evidence="8" id="KW-0067">ATP-binding</keyword>
<evidence type="ECO:0000256" key="9">
    <source>
        <dbReference type="ARBA" id="ARBA00022977"/>
    </source>
</evidence>
<dbReference type="RefSeq" id="WP_066210500.1">
    <property type="nucleotide sequence ID" value="NZ_FNSN01000003.1"/>
</dbReference>
<dbReference type="Gene3D" id="3.40.1190.20">
    <property type="match status" value="1"/>
</dbReference>
<comment type="catalytic activity">
    <reaction evidence="2">
        <text>4-amino-2-methyl-5-(phosphooxymethyl)pyrimidine + ATP = 4-amino-2-methyl-5-(diphosphooxymethyl)pyrimidine + ADP</text>
        <dbReference type="Rhea" id="RHEA:19893"/>
        <dbReference type="ChEBI" id="CHEBI:30616"/>
        <dbReference type="ChEBI" id="CHEBI:57841"/>
        <dbReference type="ChEBI" id="CHEBI:58354"/>
        <dbReference type="ChEBI" id="CHEBI:456216"/>
        <dbReference type="EC" id="2.7.4.7"/>
    </reaction>
</comment>
<keyword evidence="5" id="KW-0808">Transferase</keyword>
<dbReference type="PANTHER" id="PTHR20858">
    <property type="entry name" value="PHOSPHOMETHYLPYRIMIDINE KINASE"/>
    <property type="match status" value="1"/>
</dbReference>
<evidence type="ECO:0000256" key="1">
    <source>
        <dbReference type="ARBA" id="ARBA00000151"/>
    </source>
</evidence>
<sequence>MTRVPVASSLLPAEAPPRPRVLSIAGSDPSGGAGIQADLKSIAANGGYGMAAITALTAQNTRGVRGVHVPPVEFLTQQLEAVSDDITVDAVKIGMLGNTAVIDTVSSWLERHRPPVVVLDPVMVASSGDRLLDAAAEAALERLLGLADVVTPNIPELAVLLGESPASDWESALEQGKRLAAAHGVAVLVKGGHLEGETAWDALVDLSGRSVSDVTVFEGPRVATENTHGTGCSLSSAVATLLGAGLDPEHAVRQAKSWLLEAIRTSSELQVGHGHGPVNHFHHGVLAGARSQAAYAGELWSTAAADLERIHALPFIEQLGAGSLAEADFAYYLAQDALYLNAYSRVLAAASMLAPTEAEQAFWAKGARECLEVEAELHRTWLVGREVSLTQGPETRQYVDHLLARAAEGDYAVLVAAVLPCYWLYAEVGATLFRAFEEAGAPDSHPYAVWLRSYSDPAFAESTRQAIAWTAQAARQADPARWARMQEAFAVSSGFEVDFFDAPRRRGPRSASGIR</sequence>
<accession>A0A1H4P1M3</accession>
<evidence type="ECO:0000256" key="3">
    <source>
        <dbReference type="ARBA" id="ARBA00003848"/>
    </source>
</evidence>
<feature type="domain" description="Thiaminase-2/PQQC" evidence="10">
    <location>
        <begin position="313"/>
        <end position="502"/>
    </location>
</feature>